<dbReference type="GO" id="GO:0016787">
    <property type="term" value="F:hydrolase activity"/>
    <property type="evidence" value="ECO:0007669"/>
    <property type="project" value="UniProtKB-KW"/>
</dbReference>
<keyword evidence="1" id="KW-0547">Nucleotide-binding</keyword>
<dbReference type="EMBL" id="HAAD01003475">
    <property type="protein sequence ID" value="CDG69707.1"/>
    <property type="molecule type" value="mRNA"/>
</dbReference>
<evidence type="ECO:0000256" key="4">
    <source>
        <dbReference type="ARBA" id="ARBA00022840"/>
    </source>
</evidence>
<dbReference type="CDD" id="cd18010">
    <property type="entry name" value="DEXHc_HARP_SMARCAL1"/>
    <property type="match status" value="1"/>
</dbReference>
<dbReference type="Pfam" id="PF00176">
    <property type="entry name" value="SNF2-rel_dom"/>
    <property type="match status" value="1"/>
</dbReference>
<feature type="domain" description="Helicase C-terminal" evidence="6">
    <location>
        <begin position="330"/>
        <end position="486"/>
    </location>
</feature>
<evidence type="ECO:0000256" key="1">
    <source>
        <dbReference type="ARBA" id="ARBA00022741"/>
    </source>
</evidence>
<dbReference type="OrthoDB" id="2801544at2759"/>
<dbReference type="Gene3D" id="3.40.50.10810">
    <property type="entry name" value="Tandem AAA-ATPase domain"/>
    <property type="match status" value="1"/>
</dbReference>
<keyword evidence="4" id="KW-0067">ATP-binding</keyword>
<evidence type="ECO:0000259" key="5">
    <source>
        <dbReference type="PROSITE" id="PS51192"/>
    </source>
</evidence>
<evidence type="ECO:0000313" key="7">
    <source>
        <dbReference type="EMBL" id="CDG69707.1"/>
    </source>
</evidence>
<dbReference type="InterPro" id="IPR014001">
    <property type="entry name" value="Helicase_ATP-bd"/>
</dbReference>
<evidence type="ECO:0000259" key="6">
    <source>
        <dbReference type="PROSITE" id="PS51194"/>
    </source>
</evidence>
<dbReference type="AlphaFoldDB" id="T2MCP4"/>
<dbReference type="GO" id="GO:0004520">
    <property type="term" value="F:DNA endonuclease activity"/>
    <property type="evidence" value="ECO:0007669"/>
    <property type="project" value="TreeGrafter"/>
</dbReference>
<dbReference type="InterPro" id="IPR038718">
    <property type="entry name" value="SNF2-like_sf"/>
</dbReference>
<dbReference type="SUPFAM" id="SSF52540">
    <property type="entry name" value="P-loop containing nucleoside triphosphate hydrolases"/>
    <property type="match status" value="2"/>
</dbReference>
<dbReference type="InterPro" id="IPR000330">
    <property type="entry name" value="SNF2_N"/>
</dbReference>
<protein>
    <submittedName>
        <fullName evidence="7">Zinc finger Ran-binding domain-containing protein 3</fullName>
    </submittedName>
</protein>
<dbReference type="CDD" id="cd18793">
    <property type="entry name" value="SF2_C_SNF"/>
    <property type="match status" value="1"/>
</dbReference>
<dbReference type="InterPro" id="IPR027417">
    <property type="entry name" value="P-loop_NTPase"/>
</dbReference>
<evidence type="ECO:0000256" key="3">
    <source>
        <dbReference type="ARBA" id="ARBA00022806"/>
    </source>
</evidence>
<dbReference type="GO" id="GO:0005524">
    <property type="term" value="F:ATP binding"/>
    <property type="evidence" value="ECO:0007669"/>
    <property type="project" value="UniProtKB-KW"/>
</dbReference>
<dbReference type="GO" id="GO:0043596">
    <property type="term" value="C:nuclear replication fork"/>
    <property type="evidence" value="ECO:0007669"/>
    <property type="project" value="TreeGrafter"/>
</dbReference>
<dbReference type="GO" id="GO:0006281">
    <property type="term" value="P:DNA repair"/>
    <property type="evidence" value="ECO:0007669"/>
    <property type="project" value="TreeGrafter"/>
</dbReference>
<feature type="domain" description="Helicase ATP-binding" evidence="5">
    <location>
        <begin position="30"/>
        <end position="196"/>
    </location>
</feature>
<organism evidence="7">
    <name type="scientific">Hydra vulgaris</name>
    <name type="common">Hydra</name>
    <name type="synonym">Hydra attenuata</name>
    <dbReference type="NCBI Taxonomy" id="6087"/>
    <lineage>
        <taxon>Eukaryota</taxon>
        <taxon>Metazoa</taxon>
        <taxon>Cnidaria</taxon>
        <taxon>Hydrozoa</taxon>
        <taxon>Hydroidolina</taxon>
        <taxon>Anthoathecata</taxon>
        <taxon>Aplanulata</taxon>
        <taxon>Hydridae</taxon>
        <taxon>Hydra</taxon>
    </lineage>
</organism>
<dbReference type="Pfam" id="PF00271">
    <property type="entry name" value="Helicase_C"/>
    <property type="match status" value="1"/>
</dbReference>
<dbReference type="GO" id="GO:0031297">
    <property type="term" value="P:replication fork processing"/>
    <property type="evidence" value="ECO:0007669"/>
    <property type="project" value="TreeGrafter"/>
</dbReference>
<reference evidence="7" key="1">
    <citation type="journal article" date="2013" name="Genome Biol. Evol.">
        <title>Punctuated emergences of genetic and phenotypic innovations in eumetazoan, bilaterian, euteleostome, and hominidae ancestors.</title>
        <authorList>
            <person name="Wenger Y."/>
            <person name="Galliot B."/>
        </authorList>
    </citation>
    <scope>NUCLEOTIDE SEQUENCE</scope>
    <source>
        <tissue evidence="7">Whole animals</tissue>
    </source>
</reference>
<dbReference type="PANTHER" id="PTHR45766">
    <property type="entry name" value="DNA ANNEALING HELICASE AND ENDONUCLEASE ZRANB3 FAMILY MEMBER"/>
    <property type="match status" value="1"/>
</dbReference>
<dbReference type="SMART" id="SM00487">
    <property type="entry name" value="DEXDc"/>
    <property type="match status" value="1"/>
</dbReference>
<dbReference type="PANTHER" id="PTHR45766:SF3">
    <property type="entry name" value="DNA ANNEALING HELICASE AND ENDONUCLEASE ZRANB3"/>
    <property type="match status" value="1"/>
</dbReference>
<dbReference type="Gene3D" id="3.40.50.300">
    <property type="entry name" value="P-loop containing nucleotide triphosphate hydrolases"/>
    <property type="match status" value="1"/>
</dbReference>
<accession>T2MCP4</accession>
<dbReference type="InterPro" id="IPR049730">
    <property type="entry name" value="SNF2/RAD54-like_C"/>
</dbReference>
<dbReference type="GO" id="GO:0004386">
    <property type="term" value="F:helicase activity"/>
    <property type="evidence" value="ECO:0007669"/>
    <property type="project" value="UniProtKB-KW"/>
</dbReference>
<keyword evidence="2" id="KW-0378">Hydrolase</keyword>
<keyword evidence="3" id="KW-0347">Helicase</keyword>
<name>T2MCP4_HYDVU</name>
<dbReference type="PROSITE" id="PS51194">
    <property type="entry name" value="HELICASE_CTER"/>
    <property type="match status" value="1"/>
</dbReference>
<evidence type="ECO:0000256" key="2">
    <source>
        <dbReference type="ARBA" id="ARBA00022801"/>
    </source>
</evidence>
<gene>
    <name evidence="7" type="primary">ZRANB3</name>
</gene>
<dbReference type="PROSITE" id="PS51192">
    <property type="entry name" value="HELICASE_ATP_BIND_1"/>
    <property type="match status" value="1"/>
</dbReference>
<dbReference type="SMART" id="SM00490">
    <property type="entry name" value="HELICc"/>
    <property type="match status" value="1"/>
</dbReference>
<dbReference type="InterPro" id="IPR001650">
    <property type="entry name" value="Helicase_C-like"/>
</dbReference>
<sequence length="576" mass="65690">MNNHDDHISLTFLPKQIRRSLTNFQKKGIRFGIKMKGRVLIGDEMGLGKTLQAIAIAYYFYEKWPLLIIAPSSLRYNWVNELEDWLPFLLPGDINMIRSFADLSQMFVAKVTIISYGLISISHSHKNAKVSDLIAKSNFGVVIVDESHFLKSMKTVRTKVILNSLKRIPHVILLSGTPSLSRPEELYPQLHLLHPTKFNNFHDFGERFCGGYFETVRGRGGQIFNSFQTRGASNLEDLNRLLRNVMIRRLKNEVLTELPSKRRSKIFFEIPESNKYKKSIDEQFKQIRKVLKQLKNSEDGFFLSAFDYNQPFNQLFCDTALAKAGAVQKYICDLIDGMPNKFLVFCFHMTMVQAIQETLVQKKVKYICITGSVPPVQRGHLVETFQSNKEYRVAILSIQAASTGLTLTAADHVVFAELHHTPGVLLQAEDRCHRIGQKNAVQIHYLLAQGTIDDILWTMLQRKVMVTTAALNGKISEISMDENDYTKKALLSMVDSWEPLNTLPAETSQLFEEKRHSKDIRVFLNNHDNLGKSQKRKKIVNQISCIDLTSDGEDFRSPKKKKVVAVSQSTPLAHSV</sequence>
<proteinExistence type="evidence at transcript level"/>